<keyword evidence="3" id="KW-1185">Reference proteome</keyword>
<comment type="caution">
    <text evidence="2">The sequence shown here is derived from an EMBL/GenBank/DDBJ whole genome shotgun (WGS) entry which is preliminary data.</text>
</comment>
<dbReference type="Pfam" id="PF13770">
    <property type="entry name" value="DUF4169"/>
    <property type="match status" value="1"/>
</dbReference>
<sequence>MAEIINLNRARKARARAEKAAEADANRHRFGRTNAQKAAEAQDRDRAERTLDGARRDETPE</sequence>
<feature type="compositionally biased region" description="Basic and acidic residues" evidence="1">
    <location>
        <begin position="16"/>
        <end position="27"/>
    </location>
</feature>
<evidence type="ECO:0000313" key="3">
    <source>
        <dbReference type="Proteomes" id="UP001380365"/>
    </source>
</evidence>
<dbReference type="EMBL" id="JBBGZA010000001">
    <property type="protein sequence ID" value="MEJ5093484.1"/>
    <property type="molecule type" value="Genomic_DNA"/>
</dbReference>
<feature type="compositionally biased region" description="Basic and acidic residues" evidence="1">
    <location>
        <begin position="40"/>
        <end position="61"/>
    </location>
</feature>
<dbReference type="RefSeq" id="WP_132884559.1">
    <property type="nucleotide sequence ID" value="NZ_JBBGZA010000001.1"/>
</dbReference>
<evidence type="ECO:0000313" key="2">
    <source>
        <dbReference type="EMBL" id="MEJ5093484.1"/>
    </source>
</evidence>
<reference evidence="2 3" key="1">
    <citation type="submission" date="2023-12" db="EMBL/GenBank/DDBJ databases">
        <title>Gut-associated functions are favored during microbiome assembly across C. elegans life.</title>
        <authorList>
            <person name="Zimmermann J."/>
        </authorList>
    </citation>
    <scope>NUCLEOTIDE SEQUENCE [LARGE SCALE GENOMIC DNA]</scope>
    <source>
        <strain evidence="2 3">JUb134</strain>
    </source>
</reference>
<proteinExistence type="predicted"/>
<gene>
    <name evidence="2" type="ORF">WH159_02840</name>
</gene>
<evidence type="ECO:0000256" key="1">
    <source>
        <dbReference type="SAM" id="MobiDB-lite"/>
    </source>
</evidence>
<accession>A0ABU8Q170</accession>
<dbReference type="Proteomes" id="UP001380365">
    <property type="component" value="Unassembled WGS sequence"/>
</dbReference>
<dbReference type="InterPro" id="IPR025227">
    <property type="entry name" value="DUF4169"/>
</dbReference>
<feature type="region of interest" description="Disordered" evidence="1">
    <location>
        <begin position="16"/>
        <end position="61"/>
    </location>
</feature>
<name>A0ABU8Q170_9SPHN</name>
<protein>
    <submittedName>
        <fullName evidence="2">DUF4169 family protein</fullName>
    </submittedName>
</protein>
<organism evidence="2 3">
    <name type="scientific">Sphingomonas molluscorum</name>
    <dbReference type="NCBI Taxonomy" id="418184"/>
    <lineage>
        <taxon>Bacteria</taxon>
        <taxon>Pseudomonadati</taxon>
        <taxon>Pseudomonadota</taxon>
        <taxon>Alphaproteobacteria</taxon>
        <taxon>Sphingomonadales</taxon>
        <taxon>Sphingomonadaceae</taxon>
        <taxon>Sphingomonas</taxon>
    </lineage>
</organism>